<comment type="caution">
    <text evidence="1">The sequence shown here is derived from an EMBL/GenBank/DDBJ whole genome shotgun (WGS) entry which is preliminary data.</text>
</comment>
<evidence type="ECO:0000313" key="2">
    <source>
        <dbReference type="Proteomes" id="UP001180020"/>
    </source>
</evidence>
<reference evidence="1" key="1">
    <citation type="journal article" date="2023" name="Nat. Commun.">
        <title>Diploid and tetraploid genomes of Acorus and the evolution of monocots.</title>
        <authorList>
            <person name="Ma L."/>
            <person name="Liu K.W."/>
            <person name="Li Z."/>
            <person name="Hsiao Y.Y."/>
            <person name="Qi Y."/>
            <person name="Fu T."/>
            <person name="Tang G.D."/>
            <person name="Zhang D."/>
            <person name="Sun W.H."/>
            <person name="Liu D.K."/>
            <person name="Li Y."/>
            <person name="Chen G.Z."/>
            <person name="Liu X.D."/>
            <person name="Liao X.Y."/>
            <person name="Jiang Y.T."/>
            <person name="Yu X."/>
            <person name="Hao Y."/>
            <person name="Huang J."/>
            <person name="Zhao X.W."/>
            <person name="Ke S."/>
            <person name="Chen Y.Y."/>
            <person name="Wu W.L."/>
            <person name="Hsu J.L."/>
            <person name="Lin Y.F."/>
            <person name="Huang M.D."/>
            <person name="Li C.Y."/>
            <person name="Huang L."/>
            <person name="Wang Z.W."/>
            <person name="Zhao X."/>
            <person name="Zhong W.Y."/>
            <person name="Peng D.H."/>
            <person name="Ahmad S."/>
            <person name="Lan S."/>
            <person name="Zhang J.S."/>
            <person name="Tsai W.C."/>
            <person name="Van de Peer Y."/>
            <person name="Liu Z.J."/>
        </authorList>
    </citation>
    <scope>NUCLEOTIDE SEQUENCE</scope>
    <source>
        <strain evidence="1">CP</strain>
    </source>
</reference>
<name>A0AAV9DEX0_ACOCL</name>
<accession>A0AAV9DEX0</accession>
<proteinExistence type="predicted"/>
<dbReference type="Proteomes" id="UP001180020">
    <property type="component" value="Unassembled WGS sequence"/>
</dbReference>
<protein>
    <submittedName>
        <fullName evidence="1">Uncharacterized protein</fullName>
    </submittedName>
</protein>
<reference evidence="1" key="2">
    <citation type="submission" date="2023-06" db="EMBL/GenBank/DDBJ databases">
        <authorList>
            <person name="Ma L."/>
            <person name="Liu K.-W."/>
            <person name="Li Z."/>
            <person name="Hsiao Y.-Y."/>
            <person name="Qi Y."/>
            <person name="Fu T."/>
            <person name="Tang G."/>
            <person name="Zhang D."/>
            <person name="Sun W.-H."/>
            <person name="Liu D.-K."/>
            <person name="Li Y."/>
            <person name="Chen G.-Z."/>
            <person name="Liu X.-D."/>
            <person name="Liao X.-Y."/>
            <person name="Jiang Y.-T."/>
            <person name="Yu X."/>
            <person name="Hao Y."/>
            <person name="Huang J."/>
            <person name="Zhao X.-W."/>
            <person name="Ke S."/>
            <person name="Chen Y.-Y."/>
            <person name="Wu W.-L."/>
            <person name="Hsu J.-L."/>
            <person name="Lin Y.-F."/>
            <person name="Huang M.-D."/>
            <person name="Li C.-Y."/>
            <person name="Huang L."/>
            <person name="Wang Z.-W."/>
            <person name="Zhao X."/>
            <person name="Zhong W.-Y."/>
            <person name="Peng D.-H."/>
            <person name="Ahmad S."/>
            <person name="Lan S."/>
            <person name="Zhang J.-S."/>
            <person name="Tsai W.-C."/>
            <person name="Van De Peer Y."/>
            <person name="Liu Z.-J."/>
        </authorList>
    </citation>
    <scope>NUCLEOTIDE SEQUENCE</scope>
    <source>
        <strain evidence="1">CP</strain>
        <tissue evidence="1">Leaves</tissue>
    </source>
</reference>
<evidence type="ECO:0000313" key="1">
    <source>
        <dbReference type="EMBL" id="KAK1299490.1"/>
    </source>
</evidence>
<dbReference type="AlphaFoldDB" id="A0AAV9DEX0"/>
<gene>
    <name evidence="1" type="ORF">QJS10_CPB14g00929</name>
</gene>
<sequence>MIGISRQTNICPQMVKNRANKDIITARTPNAGDTKVDPLSMEGDGAISCSSSATAAAMVIKTPMITSSRTAFMENLNASIVVFLKKRGENSMYNNR</sequence>
<keyword evidence="2" id="KW-1185">Reference proteome</keyword>
<organism evidence="1 2">
    <name type="scientific">Acorus calamus</name>
    <name type="common">Sweet flag</name>
    <dbReference type="NCBI Taxonomy" id="4465"/>
    <lineage>
        <taxon>Eukaryota</taxon>
        <taxon>Viridiplantae</taxon>
        <taxon>Streptophyta</taxon>
        <taxon>Embryophyta</taxon>
        <taxon>Tracheophyta</taxon>
        <taxon>Spermatophyta</taxon>
        <taxon>Magnoliopsida</taxon>
        <taxon>Liliopsida</taxon>
        <taxon>Acoraceae</taxon>
        <taxon>Acorus</taxon>
    </lineage>
</organism>
<dbReference type="EMBL" id="JAUJYO010000014">
    <property type="protein sequence ID" value="KAK1299490.1"/>
    <property type="molecule type" value="Genomic_DNA"/>
</dbReference>